<proteinExistence type="predicted"/>
<dbReference type="OrthoDB" id="1939390at2759"/>
<dbReference type="AlphaFoldDB" id="A0A2G5D1D0"/>
<feature type="compositionally biased region" description="Basic and acidic residues" evidence="1">
    <location>
        <begin position="62"/>
        <end position="71"/>
    </location>
</feature>
<protein>
    <submittedName>
        <fullName evidence="2">Uncharacterized protein</fullName>
    </submittedName>
</protein>
<reference evidence="2 3" key="1">
    <citation type="submission" date="2017-09" db="EMBL/GenBank/DDBJ databases">
        <title>WGS assembly of Aquilegia coerulea Goldsmith.</title>
        <authorList>
            <person name="Hodges S."/>
            <person name="Kramer E."/>
            <person name="Nordborg M."/>
            <person name="Tomkins J."/>
            <person name="Borevitz J."/>
            <person name="Derieg N."/>
            <person name="Yan J."/>
            <person name="Mihaltcheva S."/>
            <person name="Hayes R.D."/>
            <person name="Rokhsar D."/>
        </authorList>
    </citation>
    <scope>NUCLEOTIDE SEQUENCE [LARGE SCALE GENOMIC DNA]</scope>
    <source>
        <strain evidence="3">cv. Goldsmith</strain>
    </source>
</reference>
<dbReference type="InParanoid" id="A0A2G5D1D0"/>
<feature type="compositionally biased region" description="Basic and acidic residues" evidence="1">
    <location>
        <begin position="209"/>
        <end position="229"/>
    </location>
</feature>
<feature type="compositionally biased region" description="Basic and acidic residues" evidence="1">
    <location>
        <begin position="109"/>
        <end position="136"/>
    </location>
</feature>
<feature type="compositionally biased region" description="Basic and acidic residues" evidence="1">
    <location>
        <begin position="179"/>
        <end position="195"/>
    </location>
</feature>
<evidence type="ECO:0000313" key="3">
    <source>
        <dbReference type="Proteomes" id="UP000230069"/>
    </source>
</evidence>
<feature type="compositionally biased region" description="Polar residues" evidence="1">
    <location>
        <begin position="30"/>
        <end position="41"/>
    </location>
</feature>
<sequence length="361" mass="40039">MANITRSTRKLKEDDSNSKGRNNGGKGSPASGSSNSDTSGLRRSAREIPGKNQRASSPLSTRKSERIEKRTPPTPPTTRKSDRVKKQRIPSPLRRSERGENHLSTSSSDSRKSEKGLDLLENRNKQENTDNSEKYTKVNTIDSSKDGENDKTPVHTVSRKKRMDARSYVKSLLKSQPKKTQESDFSKKPREHDEASQGDNVHVGSTSSKEAEDNVKNAEEVGEKDAGEGEDRDTEGSCDVLRNLEAERLKNVGEMESSHYSRKRKKIVDEFHECINRDSSPVSDILEHEFINRDSSPVSNTLELSPGVSAKEAAEKVQLDGSTIDEILKVSMVSSSAGRSVTDDQCLEMVHTLSTPNTKRN</sequence>
<dbReference type="STRING" id="218851.A0A2G5D1D0"/>
<feature type="compositionally biased region" description="Basic and acidic residues" evidence="1">
    <location>
        <begin position="143"/>
        <end position="153"/>
    </location>
</feature>
<gene>
    <name evidence="2" type="ORF">AQUCO_03000130v1</name>
</gene>
<dbReference type="EMBL" id="KZ305047">
    <property type="protein sequence ID" value="PIA37320.1"/>
    <property type="molecule type" value="Genomic_DNA"/>
</dbReference>
<organism evidence="2 3">
    <name type="scientific">Aquilegia coerulea</name>
    <name type="common">Rocky mountain columbine</name>
    <dbReference type="NCBI Taxonomy" id="218851"/>
    <lineage>
        <taxon>Eukaryota</taxon>
        <taxon>Viridiplantae</taxon>
        <taxon>Streptophyta</taxon>
        <taxon>Embryophyta</taxon>
        <taxon>Tracheophyta</taxon>
        <taxon>Spermatophyta</taxon>
        <taxon>Magnoliopsida</taxon>
        <taxon>Ranunculales</taxon>
        <taxon>Ranunculaceae</taxon>
        <taxon>Thalictroideae</taxon>
        <taxon>Aquilegia</taxon>
    </lineage>
</organism>
<feature type="region of interest" description="Disordered" evidence="1">
    <location>
        <begin position="1"/>
        <end position="240"/>
    </location>
</feature>
<feature type="compositionally biased region" description="Polar residues" evidence="1">
    <location>
        <begin position="197"/>
        <end position="208"/>
    </location>
</feature>
<evidence type="ECO:0000313" key="2">
    <source>
        <dbReference type="EMBL" id="PIA37320.1"/>
    </source>
</evidence>
<dbReference type="Proteomes" id="UP000230069">
    <property type="component" value="Unassembled WGS sequence"/>
</dbReference>
<keyword evidence="3" id="KW-1185">Reference proteome</keyword>
<evidence type="ECO:0000256" key="1">
    <source>
        <dbReference type="SAM" id="MobiDB-lite"/>
    </source>
</evidence>
<name>A0A2G5D1D0_AQUCA</name>
<accession>A0A2G5D1D0</accession>